<gene>
    <name evidence="5" type="primary">E2.6.1.83</name>
    <name evidence="5" type="ORF">MAMC_01646</name>
</gene>
<dbReference type="NCBIfam" id="NF004937">
    <property type="entry name" value="PRK06290.1"/>
    <property type="match status" value="1"/>
</dbReference>
<accession>A0A5E6MDF9</accession>
<evidence type="ECO:0000259" key="4">
    <source>
        <dbReference type="Pfam" id="PF00155"/>
    </source>
</evidence>
<proteinExistence type="predicted"/>
<dbReference type="GO" id="GO:0010285">
    <property type="term" value="F:L,L-diaminopimelate aminotransferase activity"/>
    <property type="evidence" value="ECO:0007669"/>
    <property type="project" value="UniProtKB-EC"/>
</dbReference>
<sequence>MDNFPAASFAQRIGGTRIGRETEIYKFEKIKRAKRAAREQHPEIELLDLGVGEPDEMAPIEIVERLAEEARKPENRGYADNGGPRLKEAAARYLARVCGVSADPETEICHSIGSKAALSILPACFVDPGDVVLMTVPGYPVFGTHAQYYGGQVFSLPLLEKNSFLPDLESVPTDVLRRTKVLVLNYPNNPTGATATRSFFEEVVAFAHRHRIVVIHDFAYAGLVFRGSPLSFLSVPGAKEVGLELHSASKNFNMTGWRCGFVVGDSRLVRAYAAVKDHTDSGQFLAIQHAFAYGLDHPEITQRIAEKYSRRMDLLVGALSRLGCPARKPDASFFLYTPAPRSATTAQGEIFFPTAEKAAEWLITERQISTVPWDDAGAYLRWSVTFSAQGEEEERRVVAELEKRLAATRLRWK</sequence>
<dbReference type="InterPro" id="IPR050881">
    <property type="entry name" value="LL-DAP_aminotransferase"/>
</dbReference>
<dbReference type="Gene3D" id="3.90.1150.10">
    <property type="entry name" value="Aspartate Aminotransferase, domain 1"/>
    <property type="match status" value="1"/>
</dbReference>
<dbReference type="AlphaFoldDB" id="A0A5E6MDF9"/>
<dbReference type="RefSeq" id="WP_142525614.1">
    <property type="nucleotide sequence ID" value="NZ_CABFUZ020000171.1"/>
</dbReference>
<evidence type="ECO:0000313" key="6">
    <source>
        <dbReference type="Proteomes" id="UP000381693"/>
    </source>
</evidence>
<dbReference type="InterPro" id="IPR015422">
    <property type="entry name" value="PyrdxlP-dep_Trfase_small"/>
</dbReference>
<dbReference type="EMBL" id="CABFUZ020000171">
    <property type="protein sequence ID" value="VVM07491.1"/>
    <property type="molecule type" value="Genomic_DNA"/>
</dbReference>
<reference evidence="5" key="1">
    <citation type="submission" date="2019-09" db="EMBL/GenBank/DDBJ databases">
        <authorList>
            <person name="Cremers G."/>
        </authorList>
    </citation>
    <scope>NUCLEOTIDE SEQUENCE [LARGE SCALE GENOMIC DNA]</scope>
    <source>
        <strain evidence="5">3B</strain>
    </source>
</reference>
<comment type="caution">
    <text evidence="5">The sequence shown here is derived from an EMBL/GenBank/DDBJ whole genome shotgun (WGS) entry which is preliminary data.</text>
</comment>
<protein>
    <submittedName>
        <fullName evidence="5">LL-diaminopimelate aminotransferase</fullName>
        <ecNumber evidence="5">2.6.1.83</ecNumber>
    </submittedName>
</protein>
<dbReference type="Proteomes" id="UP000381693">
    <property type="component" value="Unassembled WGS sequence"/>
</dbReference>
<evidence type="ECO:0000256" key="1">
    <source>
        <dbReference type="ARBA" id="ARBA00001933"/>
    </source>
</evidence>
<dbReference type="Gene3D" id="3.40.640.10">
    <property type="entry name" value="Type I PLP-dependent aspartate aminotransferase-like (Major domain)"/>
    <property type="match status" value="1"/>
</dbReference>
<dbReference type="EC" id="2.6.1.83" evidence="5"/>
<organism evidence="5 6">
    <name type="scientific">Methylacidimicrobium cyclopophantes</name>
    <dbReference type="NCBI Taxonomy" id="1041766"/>
    <lineage>
        <taxon>Bacteria</taxon>
        <taxon>Pseudomonadati</taxon>
        <taxon>Verrucomicrobiota</taxon>
        <taxon>Methylacidimicrobium</taxon>
    </lineage>
</organism>
<evidence type="ECO:0000313" key="5">
    <source>
        <dbReference type="EMBL" id="VVM07491.1"/>
    </source>
</evidence>
<evidence type="ECO:0000256" key="2">
    <source>
        <dbReference type="ARBA" id="ARBA00022576"/>
    </source>
</evidence>
<dbReference type="OrthoDB" id="9813612at2"/>
<dbReference type="InterPro" id="IPR015424">
    <property type="entry name" value="PyrdxlP-dep_Trfase"/>
</dbReference>
<evidence type="ECO:0000256" key="3">
    <source>
        <dbReference type="ARBA" id="ARBA00022679"/>
    </source>
</evidence>
<dbReference type="Pfam" id="PF00155">
    <property type="entry name" value="Aminotran_1_2"/>
    <property type="match status" value="1"/>
</dbReference>
<comment type="cofactor">
    <cofactor evidence="1">
        <name>pyridoxal 5'-phosphate</name>
        <dbReference type="ChEBI" id="CHEBI:597326"/>
    </cofactor>
</comment>
<keyword evidence="6" id="KW-1185">Reference proteome</keyword>
<dbReference type="InterPro" id="IPR004839">
    <property type="entry name" value="Aminotransferase_I/II_large"/>
</dbReference>
<dbReference type="PANTHER" id="PTHR42832:SF3">
    <property type="entry name" value="L-GLUTAMINE--4-(METHYLSULFANYL)-2-OXOBUTANOATE AMINOTRANSFERASE"/>
    <property type="match status" value="1"/>
</dbReference>
<name>A0A5E6MDF9_9BACT</name>
<dbReference type="SUPFAM" id="SSF53383">
    <property type="entry name" value="PLP-dependent transferases"/>
    <property type="match status" value="1"/>
</dbReference>
<feature type="domain" description="Aminotransferase class I/classII large" evidence="4">
    <location>
        <begin position="45"/>
        <end position="399"/>
    </location>
</feature>
<keyword evidence="2 5" id="KW-0032">Aminotransferase</keyword>
<keyword evidence="3 5" id="KW-0808">Transferase</keyword>
<dbReference type="GO" id="GO:0030170">
    <property type="term" value="F:pyridoxal phosphate binding"/>
    <property type="evidence" value="ECO:0007669"/>
    <property type="project" value="InterPro"/>
</dbReference>
<dbReference type="PANTHER" id="PTHR42832">
    <property type="entry name" value="AMINO ACID AMINOTRANSFERASE"/>
    <property type="match status" value="1"/>
</dbReference>
<dbReference type="CDD" id="cd00609">
    <property type="entry name" value="AAT_like"/>
    <property type="match status" value="1"/>
</dbReference>
<dbReference type="InterPro" id="IPR015421">
    <property type="entry name" value="PyrdxlP-dep_Trfase_major"/>
</dbReference>